<protein>
    <submittedName>
        <fullName evidence="1">Uncharacterized protein</fullName>
    </submittedName>
</protein>
<name>A0A1R4JWW5_9MICO</name>
<accession>A0A1R4JWW5</accession>
<organism evidence="1 2">
    <name type="scientific">Microbacterium esteraromaticum</name>
    <dbReference type="NCBI Taxonomy" id="57043"/>
    <lineage>
        <taxon>Bacteria</taxon>
        <taxon>Bacillati</taxon>
        <taxon>Actinomycetota</taxon>
        <taxon>Actinomycetes</taxon>
        <taxon>Micrococcales</taxon>
        <taxon>Microbacteriaceae</taxon>
        <taxon>Microbacterium</taxon>
    </lineage>
</organism>
<proteinExistence type="predicted"/>
<keyword evidence="2" id="KW-1185">Reference proteome</keyword>
<dbReference type="Proteomes" id="UP000196320">
    <property type="component" value="Unassembled WGS sequence"/>
</dbReference>
<gene>
    <name evidence="1" type="ORF">FM104_09245</name>
</gene>
<reference evidence="1 2" key="1">
    <citation type="submission" date="2017-02" db="EMBL/GenBank/DDBJ databases">
        <authorList>
            <person name="Peterson S.W."/>
        </authorList>
    </citation>
    <scope>NUCLEOTIDE SEQUENCE [LARGE SCALE GENOMIC DNA]</scope>
    <source>
        <strain evidence="1 2">B Mb 05.01</strain>
    </source>
</reference>
<dbReference type="AlphaFoldDB" id="A0A1R4JWW5"/>
<evidence type="ECO:0000313" key="1">
    <source>
        <dbReference type="EMBL" id="SJN36462.1"/>
    </source>
</evidence>
<evidence type="ECO:0000313" key="2">
    <source>
        <dbReference type="Proteomes" id="UP000196320"/>
    </source>
</evidence>
<sequence>MWFGKRAAPQALLWQPARMTAASPHPVLFERHLEGIIRQAAEPG</sequence>
<dbReference type="EMBL" id="FUKO01000021">
    <property type="protein sequence ID" value="SJN36462.1"/>
    <property type="molecule type" value="Genomic_DNA"/>
</dbReference>